<organism evidence="1 2">
    <name type="scientific">Deferribacter desulfuricans (strain DSM 14783 / JCM 11476 / NBRC 101012 / SSM1)</name>
    <dbReference type="NCBI Taxonomy" id="639282"/>
    <lineage>
        <taxon>Bacteria</taxon>
        <taxon>Pseudomonadati</taxon>
        <taxon>Deferribacterota</taxon>
        <taxon>Deferribacteres</taxon>
        <taxon>Deferribacterales</taxon>
        <taxon>Deferribacteraceae</taxon>
        <taxon>Deferribacter</taxon>
    </lineage>
</organism>
<geneLocation type="plasmid" evidence="1 2">
    <name>megaplasmid pDF308</name>
</geneLocation>
<accession>D3PER2</accession>
<protein>
    <submittedName>
        <fullName evidence="1">Uncharacterized protein</fullName>
    </submittedName>
</protein>
<evidence type="ECO:0000313" key="2">
    <source>
        <dbReference type="Proteomes" id="UP000001520"/>
    </source>
</evidence>
<reference evidence="1 2" key="1">
    <citation type="journal article" date="2010" name="DNA Res.">
        <title>Bacterial lifestyle in a deep-sea hydrothermal vent chimney revealed by the genome sequence of the thermophilic bacterium Deferribacter desulfuricans SSM1.</title>
        <authorList>
            <person name="Takaki Y."/>
            <person name="Shimamura S."/>
            <person name="Nakagawa S."/>
            <person name="Fukuhara Y."/>
            <person name="Horikawa H."/>
            <person name="Ankai A."/>
            <person name="Harada T."/>
            <person name="Hosoyama A."/>
            <person name="Oguchi A."/>
            <person name="Fukui S."/>
            <person name="Fujita N."/>
            <person name="Takami H."/>
            <person name="Takai K."/>
        </authorList>
    </citation>
    <scope>NUCLEOTIDE SEQUENCE [LARGE SCALE GENOMIC DNA]</scope>
    <source>
        <strain evidence="2">DSM 14783 / JCM 11476 / NBRC 101012 / SSM1</strain>
        <plasmid evidence="2">Plasmid megaplasmid pDF308</plasmid>
    </source>
</reference>
<sequence>MKVIDKEKKKNIKNLYITTNDELLYFQNETEQTKDNNIYISQLQKLQQKALNKLRQLQKINKKIPGEYLVTLEYITPIDNNPNKYKTLIDTFKLMYEENSVPKYDINKRLLNTFYYVYDEINDKFTSKLVIAIETTLDKKTLNYSILYRSSDLTSEKLIQVMDEIKQVIDNYVFEITPETNNINLKQIDTSYNQDLSL</sequence>
<dbReference type="HOGENOM" id="CLU_1376192_0_0_0"/>
<keyword evidence="2" id="KW-1185">Reference proteome</keyword>
<dbReference type="Proteomes" id="UP000001520">
    <property type="component" value="Plasmid megaplasmid pDF308"/>
</dbReference>
<evidence type="ECO:0000313" key="1">
    <source>
        <dbReference type="EMBL" id="BAI81704.1"/>
    </source>
</evidence>
<dbReference type="EMBL" id="AP011530">
    <property type="protein sequence ID" value="BAI81704.1"/>
    <property type="molecule type" value="Genomic_DNA"/>
</dbReference>
<dbReference type="AlphaFoldDB" id="D3PER2"/>
<dbReference type="RefSeq" id="WP_013008941.1">
    <property type="nucleotide sequence ID" value="NC_013940.1"/>
</dbReference>
<gene>
    <name evidence="1" type="ordered locus">DEFDS_P080</name>
</gene>
<keyword evidence="1" id="KW-0614">Plasmid</keyword>
<dbReference type="KEGG" id="ddf:DEFDS_P080"/>
<name>D3PER2_DEFDS</name>
<proteinExistence type="predicted"/>